<keyword evidence="1" id="KW-0808">Transferase</keyword>
<dbReference type="GO" id="GO:0016740">
    <property type="term" value="F:transferase activity"/>
    <property type="evidence" value="ECO:0007669"/>
    <property type="project" value="UniProtKB-KW"/>
</dbReference>
<name>A0A7W6DCH4_9SPHN</name>
<evidence type="ECO:0000313" key="2">
    <source>
        <dbReference type="Proteomes" id="UP000552757"/>
    </source>
</evidence>
<sequence length="38" mass="3847">MRIGLIAECLRDISAGSALDTVIALHDKAGVETGAAAH</sequence>
<proteinExistence type="predicted"/>
<dbReference type="EMBL" id="JACIEB010000001">
    <property type="protein sequence ID" value="MBB3980725.1"/>
    <property type="molecule type" value="Genomic_DNA"/>
</dbReference>
<gene>
    <name evidence="1" type="ORF">GGR44_000356</name>
</gene>
<accession>A0A7W6DCH4</accession>
<dbReference type="Proteomes" id="UP000552757">
    <property type="component" value="Unassembled WGS sequence"/>
</dbReference>
<reference evidence="1 2" key="1">
    <citation type="submission" date="2020-08" db="EMBL/GenBank/DDBJ databases">
        <title>Genomic Encyclopedia of Type Strains, Phase IV (KMG-IV): sequencing the most valuable type-strain genomes for metagenomic binning, comparative biology and taxonomic classification.</title>
        <authorList>
            <person name="Goeker M."/>
        </authorList>
    </citation>
    <scope>NUCLEOTIDE SEQUENCE [LARGE SCALE GENOMIC DNA]</scope>
    <source>
        <strain evidence="1 2">DSM 29348</strain>
    </source>
</reference>
<evidence type="ECO:0000313" key="1">
    <source>
        <dbReference type="EMBL" id="MBB3980725.1"/>
    </source>
</evidence>
<keyword evidence="2" id="KW-1185">Reference proteome</keyword>
<comment type="caution">
    <text evidence="1">The sequence shown here is derived from an EMBL/GenBank/DDBJ whole genome shotgun (WGS) entry which is preliminary data.</text>
</comment>
<protein>
    <submittedName>
        <fullName evidence="1">Putative O-linked N-acetylglucosamine transferase (SPINDLY family)</fullName>
    </submittedName>
</protein>
<dbReference type="AlphaFoldDB" id="A0A7W6DCH4"/>
<organism evidence="1 2">
    <name type="scientific">Sphingobium fontiphilum</name>
    <dbReference type="NCBI Taxonomy" id="944425"/>
    <lineage>
        <taxon>Bacteria</taxon>
        <taxon>Pseudomonadati</taxon>
        <taxon>Pseudomonadota</taxon>
        <taxon>Alphaproteobacteria</taxon>
        <taxon>Sphingomonadales</taxon>
        <taxon>Sphingomonadaceae</taxon>
        <taxon>Sphingobium</taxon>
    </lineage>
</organism>